<dbReference type="KEGG" id="hsn:DV733_14020"/>
<feature type="transmembrane region" description="Helical" evidence="1">
    <location>
        <begin position="16"/>
        <end position="39"/>
    </location>
</feature>
<keyword evidence="1" id="KW-1133">Transmembrane helix</keyword>
<feature type="domain" description="Archaeal Type IV pilin N-terminal" evidence="2">
    <location>
        <begin position="11"/>
        <end position="80"/>
    </location>
</feature>
<dbReference type="AlphaFoldDB" id="A0A4D6HES0"/>
<dbReference type="OrthoDB" id="230854at2157"/>
<dbReference type="GeneID" id="39848999"/>
<proteinExistence type="predicted"/>
<keyword evidence="1" id="KW-0812">Transmembrane</keyword>
<protein>
    <recommendedName>
        <fullName evidence="2">Archaeal Type IV pilin N-terminal domain-containing protein</fullName>
    </recommendedName>
</protein>
<dbReference type="EMBL" id="CP031310">
    <property type="protein sequence ID" value="QCC52280.1"/>
    <property type="molecule type" value="Genomic_DNA"/>
</dbReference>
<keyword evidence="4" id="KW-1185">Reference proteome</keyword>
<evidence type="ECO:0000313" key="3">
    <source>
        <dbReference type="EMBL" id="QCC52280.1"/>
    </source>
</evidence>
<evidence type="ECO:0000313" key="4">
    <source>
        <dbReference type="Proteomes" id="UP000296706"/>
    </source>
</evidence>
<organism evidence="3 4">
    <name type="scientific">Halapricum salinum</name>
    <dbReference type="NCBI Taxonomy" id="1457250"/>
    <lineage>
        <taxon>Archaea</taxon>
        <taxon>Methanobacteriati</taxon>
        <taxon>Methanobacteriota</taxon>
        <taxon>Stenosarchaea group</taxon>
        <taxon>Halobacteria</taxon>
        <taxon>Halobacteriales</taxon>
        <taxon>Haloarculaceae</taxon>
        <taxon>Halapricum</taxon>
    </lineage>
</organism>
<gene>
    <name evidence="3" type="ORF">DV733_14020</name>
</gene>
<dbReference type="RefSeq" id="WP_049992607.1">
    <property type="nucleotide sequence ID" value="NZ_CP031310.1"/>
</dbReference>
<dbReference type="Proteomes" id="UP000296706">
    <property type="component" value="Chromosome"/>
</dbReference>
<dbReference type="Pfam" id="PF07790">
    <property type="entry name" value="Pilin_N"/>
    <property type="match status" value="1"/>
</dbReference>
<sequence length="147" mass="15480">MAAGSLSGDEQAVSEMASVITLVAIAFVIVFAIGANVLFFEADTDGPDTTISFQYFEELSALQVSHDGGEGIRAGDLLIQGPQREVTWAEIDRGMDDSSMVESGDAIRLGDAGAYGETVGENDRIVVLYANVSAETTVLAQWNGTRG</sequence>
<name>A0A4D6HES0_9EURY</name>
<dbReference type="InterPro" id="IPR012859">
    <property type="entry name" value="Pilin_N_archaeal"/>
</dbReference>
<evidence type="ECO:0000256" key="1">
    <source>
        <dbReference type="SAM" id="Phobius"/>
    </source>
</evidence>
<keyword evidence="1" id="KW-0472">Membrane</keyword>
<accession>A0A4D6HES0</accession>
<evidence type="ECO:0000259" key="2">
    <source>
        <dbReference type="Pfam" id="PF07790"/>
    </source>
</evidence>
<reference evidence="3 4" key="1">
    <citation type="journal article" date="2019" name="Nat. Commun.">
        <title>A new type of DNA phosphorothioation-based antiviral system in archaea.</title>
        <authorList>
            <person name="Xiong L."/>
            <person name="Liu S."/>
            <person name="Chen S."/>
            <person name="Xiao Y."/>
            <person name="Zhu B."/>
            <person name="Gao Y."/>
            <person name="Zhang Y."/>
            <person name="Chen B."/>
            <person name="Luo J."/>
            <person name="Deng Z."/>
            <person name="Chen X."/>
            <person name="Wang L."/>
            <person name="Chen S."/>
        </authorList>
    </citation>
    <scope>NUCLEOTIDE SEQUENCE [LARGE SCALE GENOMIC DNA]</scope>
    <source>
        <strain evidence="3 4">CBA1105</strain>
    </source>
</reference>